<gene>
    <name evidence="4" type="ORF">RFI_26175</name>
</gene>
<dbReference type="Pfam" id="PF00076">
    <property type="entry name" value="RRM_1"/>
    <property type="match status" value="1"/>
</dbReference>
<evidence type="ECO:0000313" key="4">
    <source>
        <dbReference type="EMBL" id="ETO11201.1"/>
    </source>
</evidence>
<dbReference type="PROSITE" id="PS50102">
    <property type="entry name" value="RRM"/>
    <property type="match status" value="1"/>
</dbReference>
<name>X6MBZ5_RETFI</name>
<dbReference type="OrthoDB" id="1749473at2759"/>
<dbReference type="PANTHER" id="PTHR15241:SF304">
    <property type="entry name" value="RRM DOMAIN-CONTAINING PROTEIN"/>
    <property type="match status" value="1"/>
</dbReference>
<organism evidence="4 5">
    <name type="scientific">Reticulomyxa filosa</name>
    <dbReference type="NCBI Taxonomy" id="46433"/>
    <lineage>
        <taxon>Eukaryota</taxon>
        <taxon>Sar</taxon>
        <taxon>Rhizaria</taxon>
        <taxon>Retaria</taxon>
        <taxon>Foraminifera</taxon>
        <taxon>Monothalamids</taxon>
        <taxon>Reticulomyxidae</taxon>
        <taxon>Reticulomyxa</taxon>
    </lineage>
</organism>
<dbReference type="Gene3D" id="3.30.70.330">
    <property type="match status" value="2"/>
</dbReference>
<reference evidence="4 5" key="1">
    <citation type="journal article" date="2013" name="Curr. Biol.">
        <title>The Genome of the Foraminiferan Reticulomyxa filosa.</title>
        <authorList>
            <person name="Glockner G."/>
            <person name="Hulsmann N."/>
            <person name="Schleicher M."/>
            <person name="Noegel A.A."/>
            <person name="Eichinger L."/>
            <person name="Gallinger C."/>
            <person name="Pawlowski J."/>
            <person name="Sierra R."/>
            <person name="Euteneuer U."/>
            <person name="Pillet L."/>
            <person name="Moustafa A."/>
            <person name="Platzer M."/>
            <person name="Groth M."/>
            <person name="Szafranski K."/>
            <person name="Schliwa M."/>
        </authorList>
    </citation>
    <scope>NUCLEOTIDE SEQUENCE [LARGE SCALE GENOMIC DNA]</scope>
</reference>
<proteinExistence type="predicted"/>
<evidence type="ECO:0000259" key="3">
    <source>
        <dbReference type="PROSITE" id="PS50102"/>
    </source>
</evidence>
<dbReference type="InterPro" id="IPR012677">
    <property type="entry name" value="Nucleotide-bd_a/b_plait_sf"/>
</dbReference>
<feature type="region of interest" description="Disordered" evidence="2">
    <location>
        <begin position="1"/>
        <end position="24"/>
    </location>
</feature>
<dbReference type="GO" id="GO:0003723">
    <property type="term" value="F:RNA binding"/>
    <property type="evidence" value="ECO:0007669"/>
    <property type="project" value="UniProtKB-UniRule"/>
</dbReference>
<dbReference type="Proteomes" id="UP000023152">
    <property type="component" value="Unassembled WGS sequence"/>
</dbReference>
<feature type="domain" description="RRM" evidence="3">
    <location>
        <begin position="48"/>
        <end position="126"/>
    </location>
</feature>
<dbReference type="SUPFAM" id="SSF54928">
    <property type="entry name" value="RNA-binding domain, RBD"/>
    <property type="match status" value="1"/>
</dbReference>
<sequence>RERLKDRDRHRNRDRSKDRERERGWEVDSEAMLSDAIDDPARRDVPTYNLHVSNLHSMTKAYDLHREFSKFGDVVSLNIILDRKSGRSKGYGFVHYAQFKDRDRAVRELQGKVIHGKPIRVTLSLSKCTLYVRNLPPSINSSDLCREKLQELAKVPIKEFRWKGNYCFAEFVNFHHTNTALANLKNSTWDGVNLQVQVAHADIGE</sequence>
<evidence type="ECO:0000256" key="2">
    <source>
        <dbReference type="SAM" id="MobiDB-lite"/>
    </source>
</evidence>
<comment type="caution">
    <text evidence="4">The sequence shown here is derived from an EMBL/GenBank/DDBJ whole genome shotgun (WGS) entry which is preliminary data.</text>
</comment>
<protein>
    <submittedName>
        <fullName evidence="4">RNA-binding region RNP-1 domain-containing protein</fullName>
    </submittedName>
</protein>
<dbReference type="PANTHER" id="PTHR15241">
    <property type="entry name" value="TRANSFORMER-2-RELATED"/>
    <property type="match status" value="1"/>
</dbReference>
<evidence type="ECO:0000313" key="5">
    <source>
        <dbReference type="Proteomes" id="UP000023152"/>
    </source>
</evidence>
<keyword evidence="5" id="KW-1185">Reference proteome</keyword>
<feature type="non-terminal residue" evidence="4">
    <location>
        <position position="205"/>
    </location>
</feature>
<dbReference type="InterPro" id="IPR035979">
    <property type="entry name" value="RBD_domain_sf"/>
</dbReference>
<dbReference type="AlphaFoldDB" id="X6MBZ5"/>
<accession>X6MBZ5</accession>
<dbReference type="CDD" id="cd00590">
    <property type="entry name" value="RRM_SF"/>
    <property type="match status" value="2"/>
</dbReference>
<dbReference type="EMBL" id="ASPP01022664">
    <property type="protein sequence ID" value="ETO11201.1"/>
    <property type="molecule type" value="Genomic_DNA"/>
</dbReference>
<keyword evidence="1" id="KW-0694">RNA-binding</keyword>
<evidence type="ECO:0000256" key="1">
    <source>
        <dbReference type="PROSITE-ProRule" id="PRU00176"/>
    </source>
</evidence>
<dbReference type="InterPro" id="IPR000504">
    <property type="entry name" value="RRM_dom"/>
</dbReference>
<dbReference type="SMART" id="SM00360">
    <property type="entry name" value="RRM"/>
    <property type="match status" value="2"/>
</dbReference>
<feature type="non-terminal residue" evidence="4">
    <location>
        <position position="1"/>
    </location>
</feature>